<dbReference type="EMBL" id="CP104694">
    <property type="protein sequence ID" value="UXI69399.1"/>
    <property type="molecule type" value="Genomic_DNA"/>
</dbReference>
<gene>
    <name evidence="1" type="ORF">N4264_07050</name>
</gene>
<accession>A0ABY6BHY3</accession>
<dbReference type="Proteomes" id="UP001064632">
    <property type="component" value="Chromosome"/>
</dbReference>
<evidence type="ECO:0008006" key="3">
    <source>
        <dbReference type="Google" id="ProtNLM"/>
    </source>
</evidence>
<evidence type="ECO:0000313" key="1">
    <source>
        <dbReference type="EMBL" id="UXI69399.1"/>
    </source>
</evidence>
<evidence type="ECO:0000313" key="2">
    <source>
        <dbReference type="Proteomes" id="UP001064632"/>
    </source>
</evidence>
<reference evidence="1" key="1">
    <citation type="submission" date="2022-09" db="EMBL/GenBank/DDBJ databases">
        <title>Tahibacter sp. nov., isolated from a fresh water.</title>
        <authorList>
            <person name="Baek J.H."/>
            <person name="Lee J.K."/>
            <person name="Kim J.M."/>
            <person name="Jeon C.O."/>
        </authorList>
    </citation>
    <scope>NUCLEOTIDE SEQUENCE</scope>
    <source>
        <strain evidence="1">W38</strain>
    </source>
</reference>
<proteinExistence type="predicted"/>
<name>A0ABY6BHY3_9GAMM</name>
<dbReference type="RefSeq" id="WP_261696354.1">
    <property type="nucleotide sequence ID" value="NZ_CP104694.1"/>
</dbReference>
<sequence>MATIKLWTFDAFPTLLALVASDGPVVCEVYSCTGISTVETPADAVSQARRPEVFLIHGKLGQVRFCARRSPLDFRDGLKARGPGRRTWLTARRTFESAIAHALAFDVECMPSAMNILLDGDADTARDWAAAHLRQGSGRVLGGILAAMDLHDIVDTLACNPWLYPALKDRWPQQRFDGYLVPRDPDAEHQEGGRFDYVTTLASEHLVDVVAYPDIVAANRHFRWRQARGG</sequence>
<keyword evidence="2" id="KW-1185">Reference proteome</keyword>
<protein>
    <recommendedName>
        <fullName evidence="3">WbqC-like protein</fullName>
    </recommendedName>
</protein>
<organism evidence="1 2">
    <name type="scientific">Tahibacter amnicola</name>
    <dbReference type="NCBI Taxonomy" id="2976241"/>
    <lineage>
        <taxon>Bacteria</taxon>
        <taxon>Pseudomonadati</taxon>
        <taxon>Pseudomonadota</taxon>
        <taxon>Gammaproteobacteria</taxon>
        <taxon>Lysobacterales</taxon>
        <taxon>Rhodanobacteraceae</taxon>
        <taxon>Tahibacter</taxon>
    </lineage>
</organism>